<dbReference type="Pfam" id="PF14018">
    <property type="entry name" value="DUF4234"/>
    <property type="match status" value="1"/>
</dbReference>
<dbReference type="Proteomes" id="UP000294902">
    <property type="component" value="Unassembled WGS sequence"/>
</dbReference>
<evidence type="ECO:0000256" key="1">
    <source>
        <dbReference type="SAM" id="Phobius"/>
    </source>
</evidence>
<sequence length="111" mass="12569">MEKRSIGVSILLSIITCGIYNLIWMYSMADDLIKFTDDADGEGAGVEILLGIVTCGLYFFYWYYKMGKRIYKAELKANKHASDDSILYLILAIFRLGIISNAIIQSKINQI</sequence>
<dbReference type="OrthoDB" id="192868at2"/>
<evidence type="ECO:0000313" key="4">
    <source>
        <dbReference type="Proteomes" id="UP000294902"/>
    </source>
</evidence>
<feature type="transmembrane region" description="Helical" evidence="1">
    <location>
        <begin position="85"/>
        <end position="104"/>
    </location>
</feature>
<dbReference type="AlphaFoldDB" id="A0A4R3MQG1"/>
<name>A0A4R3MQG1_9FIRM</name>
<dbReference type="RefSeq" id="WP_132250256.1">
    <property type="nucleotide sequence ID" value="NZ_SMAL01000002.1"/>
</dbReference>
<keyword evidence="1" id="KW-0472">Membrane</keyword>
<dbReference type="EMBL" id="SMAL01000002">
    <property type="protein sequence ID" value="TCT16116.1"/>
    <property type="molecule type" value="Genomic_DNA"/>
</dbReference>
<dbReference type="InterPro" id="IPR025328">
    <property type="entry name" value="DUF4234"/>
</dbReference>
<feature type="transmembrane region" description="Helical" evidence="1">
    <location>
        <begin position="7"/>
        <end position="26"/>
    </location>
</feature>
<comment type="caution">
    <text evidence="3">The sequence shown here is derived from an EMBL/GenBank/DDBJ whole genome shotgun (WGS) entry which is preliminary data.</text>
</comment>
<evidence type="ECO:0000259" key="2">
    <source>
        <dbReference type="Pfam" id="PF14018"/>
    </source>
</evidence>
<protein>
    <submittedName>
        <fullName evidence="3">Uncharacterized protein DUF4234</fullName>
    </submittedName>
</protein>
<keyword evidence="1" id="KW-1133">Transmembrane helix</keyword>
<reference evidence="3 4" key="1">
    <citation type="submission" date="2019-03" db="EMBL/GenBank/DDBJ databases">
        <title>Genomic Encyclopedia of Type Strains, Phase IV (KMG-IV): sequencing the most valuable type-strain genomes for metagenomic binning, comparative biology and taxonomic classification.</title>
        <authorList>
            <person name="Goeker M."/>
        </authorList>
    </citation>
    <scope>NUCLEOTIDE SEQUENCE [LARGE SCALE GENOMIC DNA]</scope>
    <source>
        <strain evidence="3 4">DSM 24629</strain>
    </source>
</reference>
<feature type="domain" description="DUF4234" evidence="2">
    <location>
        <begin position="4"/>
        <end position="71"/>
    </location>
</feature>
<accession>A0A4R3MQG1</accession>
<organism evidence="3 4">
    <name type="scientific">Natranaerovirga pectinivora</name>
    <dbReference type="NCBI Taxonomy" id="682400"/>
    <lineage>
        <taxon>Bacteria</taxon>
        <taxon>Bacillati</taxon>
        <taxon>Bacillota</taxon>
        <taxon>Clostridia</taxon>
        <taxon>Lachnospirales</taxon>
        <taxon>Natranaerovirgaceae</taxon>
        <taxon>Natranaerovirga</taxon>
    </lineage>
</organism>
<keyword evidence="4" id="KW-1185">Reference proteome</keyword>
<evidence type="ECO:0000313" key="3">
    <source>
        <dbReference type="EMBL" id="TCT16116.1"/>
    </source>
</evidence>
<proteinExistence type="predicted"/>
<gene>
    <name evidence="3" type="ORF">EDC18_102132</name>
</gene>
<keyword evidence="1" id="KW-0812">Transmembrane</keyword>
<feature type="transmembrane region" description="Helical" evidence="1">
    <location>
        <begin position="46"/>
        <end position="64"/>
    </location>
</feature>